<organism evidence="1 2">
    <name type="scientific">Celeribacter baekdonensis</name>
    <dbReference type="NCBI Taxonomy" id="875171"/>
    <lineage>
        <taxon>Bacteria</taxon>
        <taxon>Pseudomonadati</taxon>
        <taxon>Pseudomonadota</taxon>
        <taxon>Alphaproteobacteria</taxon>
        <taxon>Rhodobacterales</taxon>
        <taxon>Roseobacteraceae</taxon>
        <taxon>Celeribacter</taxon>
    </lineage>
</organism>
<reference evidence="1 2" key="1">
    <citation type="submission" date="2018-03" db="EMBL/GenBank/DDBJ databases">
        <title>The Complete Genome of Celeribacter baekdonensis strain LH4, a Thiosulfate-Oxidizing Alphaproteobacterium Isolated from Gulf of Mexico Continental Slope Sediments.</title>
        <authorList>
            <person name="Flood B.E."/>
            <person name="Bailey J.V."/>
            <person name="Leprich D."/>
        </authorList>
    </citation>
    <scope>NUCLEOTIDE SEQUENCE [LARGE SCALE GENOMIC DNA]</scope>
    <source>
        <strain evidence="1 2">LH4</strain>
    </source>
</reference>
<gene>
    <name evidence="1" type="ORF">DA792_07860</name>
</gene>
<name>A0A2R4M1H0_9RHOB</name>
<sequence length="193" mass="20993">MFAAPALAQSIVGTAFVDGKRVDLFNNGTWDFSDTGDVSCQKIATTLSFCGNPFKWKPTSASNDDITAMFRADDLNYGMVIYEGLGLNAGMSRTQVQSIALEYAAAASQMSVSQVPVFGIVPVTVADHDTETLYYAASIDGLHIVYANTVLVGASDTAQIVTYEIADDINDAFKIRHKDFLDSFKIEFWEDAE</sequence>
<accession>A0A2R4M1H0</accession>
<dbReference type="EMBL" id="CP028475">
    <property type="protein sequence ID" value="AVW91013.1"/>
    <property type="molecule type" value="Genomic_DNA"/>
</dbReference>
<dbReference type="AlphaFoldDB" id="A0A2R4M1H0"/>
<evidence type="ECO:0000313" key="1">
    <source>
        <dbReference type="EMBL" id="AVW91013.1"/>
    </source>
</evidence>
<proteinExistence type="predicted"/>
<dbReference type="Proteomes" id="UP000241447">
    <property type="component" value="Chromosome"/>
</dbReference>
<dbReference type="KEGG" id="cbak:DA792_07860"/>
<evidence type="ECO:0000313" key="2">
    <source>
        <dbReference type="Proteomes" id="UP000241447"/>
    </source>
</evidence>
<protein>
    <submittedName>
        <fullName evidence="1">Uncharacterized protein</fullName>
    </submittedName>
</protein>